<evidence type="ECO:0000313" key="1">
    <source>
        <dbReference type="EMBL" id="RDX90705.1"/>
    </source>
</evidence>
<dbReference type="EMBL" id="QJKJ01005313">
    <property type="protein sequence ID" value="RDX90705.1"/>
    <property type="molecule type" value="Genomic_DNA"/>
</dbReference>
<proteinExistence type="predicted"/>
<dbReference type="AlphaFoldDB" id="A0A371GJJ7"/>
<accession>A0A371GJJ7</accession>
<feature type="non-terminal residue" evidence="1">
    <location>
        <position position="1"/>
    </location>
</feature>
<protein>
    <recommendedName>
        <fullName evidence="3">CCHC-type domain-containing protein</fullName>
    </recommendedName>
</protein>
<sequence>MEELLSTLKVHEIKMNMDEGQRKGKFIALKAQKSSKGSFSKSFKAEESCEEAFEVEGFDEHKVSFISRKIHSMWKNKERPKWKSDRAFLRHLIITYSNFGSYTKEVKGKSQVLCYECKKPRHFKSKCLSLEKEKEKNKKNTFFKKKKCLMEIKEDIALSSSKKDDEEANICLMVDIASEGEEDDQETKELSKANTLEVNEQLQEEVIDLRQSLSMFVNGSKT</sequence>
<comment type="caution">
    <text evidence="1">The sequence shown here is derived from an EMBL/GenBank/DDBJ whole genome shotgun (WGS) entry which is preliminary data.</text>
</comment>
<evidence type="ECO:0000313" key="2">
    <source>
        <dbReference type="Proteomes" id="UP000257109"/>
    </source>
</evidence>
<organism evidence="1 2">
    <name type="scientific">Mucuna pruriens</name>
    <name type="common">Velvet bean</name>
    <name type="synonym">Dolichos pruriens</name>
    <dbReference type="NCBI Taxonomy" id="157652"/>
    <lineage>
        <taxon>Eukaryota</taxon>
        <taxon>Viridiplantae</taxon>
        <taxon>Streptophyta</taxon>
        <taxon>Embryophyta</taxon>
        <taxon>Tracheophyta</taxon>
        <taxon>Spermatophyta</taxon>
        <taxon>Magnoliopsida</taxon>
        <taxon>eudicotyledons</taxon>
        <taxon>Gunneridae</taxon>
        <taxon>Pentapetalae</taxon>
        <taxon>rosids</taxon>
        <taxon>fabids</taxon>
        <taxon>Fabales</taxon>
        <taxon>Fabaceae</taxon>
        <taxon>Papilionoideae</taxon>
        <taxon>50 kb inversion clade</taxon>
        <taxon>NPAAA clade</taxon>
        <taxon>indigoferoid/millettioid clade</taxon>
        <taxon>Phaseoleae</taxon>
        <taxon>Mucuna</taxon>
    </lineage>
</organism>
<keyword evidence="2" id="KW-1185">Reference proteome</keyword>
<dbReference type="Proteomes" id="UP000257109">
    <property type="component" value="Unassembled WGS sequence"/>
</dbReference>
<evidence type="ECO:0008006" key="3">
    <source>
        <dbReference type="Google" id="ProtNLM"/>
    </source>
</evidence>
<name>A0A371GJJ7_MUCPR</name>
<gene>
    <name evidence="1" type="ORF">CR513_27408</name>
</gene>
<reference evidence="1" key="1">
    <citation type="submission" date="2018-05" db="EMBL/GenBank/DDBJ databases">
        <title>Draft genome of Mucuna pruriens seed.</title>
        <authorList>
            <person name="Nnadi N.E."/>
            <person name="Vos R."/>
            <person name="Hasami M.H."/>
            <person name="Devisetty U.K."/>
            <person name="Aguiy J.C."/>
        </authorList>
    </citation>
    <scope>NUCLEOTIDE SEQUENCE [LARGE SCALE GENOMIC DNA]</scope>
    <source>
        <strain evidence="1">JCA_2017</strain>
    </source>
</reference>